<dbReference type="Proteomes" id="UP001469553">
    <property type="component" value="Unassembled WGS sequence"/>
</dbReference>
<organism evidence="2 3">
    <name type="scientific">Ameca splendens</name>
    <dbReference type="NCBI Taxonomy" id="208324"/>
    <lineage>
        <taxon>Eukaryota</taxon>
        <taxon>Metazoa</taxon>
        <taxon>Chordata</taxon>
        <taxon>Craniata</taxon>
        <taxon>Vertebrata</taxon>
        <taxon>Euteleostomi</taxon>
        <taxon>Actinopterygii</taxon>
        <taxon>Neopterygii</taxon>
        <taxon>Teleostei</taxon>
        <taxon>Neoteleostei</taxon>
        <taxon>Acanthomorphata</taxon>
        <taxon>Ovalentaria</taxon>
        <taxon>Atherinomorphae</taxon>
        <taxon>Cyprinodontiformes</taxon>
        <taxon>Goodeidae</taxon>
        <taxon>Ameca</taxon>
    </lineage>
</organism>
<protein>
    <submittedName>
        <fullName evidence="2">Uncharacterized protein</fullName>
    </submittedName>
</protein>
<evidence type="ECO:0000313" key="2">
    <source>
        <dbReference type="EMBL" id="MEQ2302084.1"/>
    </source>
</evidence>
<gene>
    <name evidence="2" type="ORF">AMECASPLE_002853</name>
</gene>
<reference evidence="2 3" key="1">
    <citation type="submission" date="2021-06" db="EMBL/GenBank/DDBJ databases">
        <authorList>
            <person name="Palmer J.M."/>
        </authorList>
    </citation>
    <scope>NUCLEOTIDE SEQUENCE [LARGE SCALE GENOMIC DNA]</scope>
    <source>
        <strain evidence="2 3">AS_MEX2019</strain>
        <tissue evidence="2">Muscle</tissue>
    </source>
</reference>
<feature type="region of interest" description="Disordered" evidence="1">
    <location>
        <begin position="38"/>
        <end position="61"/>
    </location>
</feature>
<comment type="caution">
    <text evidence="2">The sequence shown here is derived from an EMBL/GenBank/DDBJ whole genome shotgun (WGS) entry which is preliminary data.</text>
</comment>
<evidence type="ECO:0000256" key="1">
    <source>
        <dbReference type="SAM" id="MobiDB-lite"/>
    </source>
</evidence>
<dbReference type="EMBL" id="JAHRIP010056536">
    <property type="protein sequence ID" value="MEQ2302084.1"/>
    <property type="molecule type" value="Genomic_DNA"/>
</dbReference>
<name>A0ABV0Z793_9TELE</name>
<sequence length="115" mass="13264">MPSRRRFPVLESSIPQLGRCTERSCWWRWVGAALTERGPEGRQMPQSGGLDPDLGGAAQQKVETGMPEEILSYRRACQRDAPPVEKRPYDCKNSLFSFMSLIFTLFKREEEEERL</sequence>
<accession>A0ABV0Z793</accession>
<keyword evidence="3" id="KW-1185">Reference proteome</keyword>
<proteinExistence type="predicted"/>
<evidence type="ECO:0000313" key="3">
    <source>
        <dbReference type="Proteomes" id="UP001469553"/>
    </source>
</evidence>